<organism evidence="3">
    <name type="scientific">Brugia pahangi</name>
    <name type="common">Filarial nematode worm</name>
    <dbReference type="NCBI Taxonomy" id="6280"/>
    <lineage>
        <taxon>Eukaryota</taxon>
        <taxon>Metazoa</taxon>
        <taxon>Ecdysozoa</taxon>
        <taxon>Nematoda</taxon>
        <taxon>Chromadorea</taxon>
        <taxon>Rhabditida</taxon>
        <taxon>Spirurina</taxon>
        <taxon>Spiruromorpha</taxon>
        <taxon>Filarioidea</taxon>
        <taxon>Onchocercidae</taxon>
        <taxon>Brugia</taxon>
    </lineage>
</organism>
<protein>
    <submittedName>
        <fullName evidence="3">CPXV117 protein</fullName>
    </submittedName>
</protein>
<sequence length="82" mass="9578">MAHFDDDYDYDYDHYFQMHYHNNLIYIDITANDDECMKLIELLVTENEEESLATAKITITAGVDSFFVLNSTSNSEQLCVIR</sequence>
<reference evidence="1 2" key="2">
    <citation type="submission" date="2018-11" db="EMBL/GenBank/DDBJ databases">
        <authorList>
            <consortium name="Pathogen Informatics"/>
        </authorList>
    </citation>
    <scope>NUCLEOTIDE SEQUENCE [LARGE SCALE GENOMIC DNA]</scope>
</reference>
<dbReference type="AlphaFoldDB" id="A0A0N4TNM6"/>
<name>A0A0N4TNM6_BRUPA</name>
<dbReference type="EMBL" id="UZAD01013174">
    <property type="protein sequence ID" value="VDN91256.1"/>
    <property type="molecule type" value="Genomic_DNA"/>
</dbReference>
<keyword evidence="2" id="KW-1185">Reference proteome</keyword>
<reference evidence="3" key="1">
    <citation type="submission" date="2017-02" db="UniProtKB">
        <authorList>
            <consortium name="WormBaseParasite"/>
        </authorList>
    </citation>
    <scope>IDENTIFICATION</scope>
</reference>
<accession>A0A0N4TNM6</accession>
<evidence type="ECO:0000313" key="2">
    <source>
        <dbReference type="Proteomes" id="UP000278627"/>
    </source>
</evidence>
<proteinExistence type="predicted"/>
<dbReference type="WBParaSite" id="BPAG_0001010801-mRNA-1">
    <property type="protein sequence ID" value="BPAG_0001010801-mRNA-1"/>
    <property type="gene ID" value="BPAG_0001010801"/>
</dbReference>
<dbReference type="Proteomes" id="UP000278627">
    <property type="component" value="Unassembled WGS sequence"/>
</dbReference>
<gene>
    <name evidence="1" type="ORF">BPAG_LOCUS10070</name>
</gene>
<evidence type="ECO:0000313" key="1">
    <source>
        <dbReference type="EMBL" id="VDN91256.1"/>
    </source>
</evidence>
<evidence type="ECO:0000313" key="3">
    <source>
        <dbReference type="WBParaSite" id="BPAG_0001010801-mRNA-1"/>
    </source>
</evidence>